<feature type="domain" description="ENPP1-3/EXOG-like endonuclease/phosphodiesterase" evidence="1">
    <location>
        <begin position="35"/>
        <end position="220"/>
    </location>
</feature>
<accession>A0A1W1D4U6</accession>
<dbReference type="GO" id="GO:0046872">
    <property type="term" value="F:metal ion binding"/>
    <property type="evidence" value="ECO:0007669"/>
    <property type="project" value="InterPro"/>
</dbReference>
<dbReference type="Pfam" id="PF01223">
    <property type="entry name" value="Endonuclease_NS"/>
    <property type="match status" value="1"/>
</dbReference>
<dbReference type="Gene3D" id="3.40.570.10">
    <property type="entry name" value="Extracellular Endonuclease, subunit A"/>
    <property type="match status" value="1"/>
</dbReference>
<proteinExistence type="predicted"/>
<keyword evidence="3" id="KW-0378">Hydrolase</keyword>
<organism evidence="3">
    <name type="scientific">hydrothermal vent metagenome</name>
    <dbReference type="NCBI Taxonomy" id="652676"/>
    <lineage>
        <taxon>unclassified sequences</taxon>
        <taxon>metagenomes</taxon>
        <taxon>ecological metagenomes</taxon>
    </lineage>
</organism>
<dbReference type="SUPFAM" id="SSF54060">
    <property type="entry name" value="His-Me finger endonucleases"/>
    <property type="match status" value="1"/>
</dbReference>
<keyword evidence="3" id="KW-0255">Endonuclease</keyword>
<gene>
    <name evidence="3" type="ORF">MNB_SM-3-762</name>
</gene>
<dbReference type="PANTHER" id="PTHR13966">
    <property type="entry name" value="ENDONUCLEASE RELATED"/>
    <property type="match status" value="1"/>
</dbReference>
<evidence type="ECO:0000259" key="2">
    <source>
        <dbReference type="SMART" id="SM00892"/>
    </source>
</evidence>
<evidence type="ECO:0000259" key="1">
    <source>
        <dbReference type="SMART" id="SM00477"/>
    </source>
</evidence>
<dbReference type="SMART" id="SM00892">
    <property type="entry name" value="Endonuclease_NS"/>
    <property type="match status" value="1"/>
</dbReference>
<dbReference type="EMBL" id="FPHP01000038">
    <property type="protein sequence ID" value="SFV75447.1"/>
    <property type="molecule type" value="Genomic_DNA"/>
</dbReference>
<dbReference type="PANTHER" id="PTHR13966:SF5">
    <property type="entry name" value="ENDONUCLEASE G, MITOCHONDRIAL"/>
    <property type="match status" value="1"/>
</dbReference>
<dbReference type="GO" id="GO:0005743">
    <property type="term" value="C:mitochondrial inner membrane"/>
    <property type="evidence" value="ECO:0007669"/>
    <property type="project" value="TreeGrafter"/>
</dbReference>
<dbReference type="GO" id="GO:0000014">
    <property type="term" value="F:single-stranded DNA endodeoxyribonuclease activity"/>
    <property type="evidence" value="ECO:0007669"/>
    <property type="project" value="TreeGrafter"/>
</dbReference>
<dbReference type="GO" id="GO:0006309">
    <property type="term" value="P:apoptotic DNA fragmentation"/>
    <property type="evidence" value="ECO:0007669"/>
    <property type="project" value="TreeGrafter"/>
</dbReference>
<dbReference type="InterPro" id="IPR001604">
    <property type="entry name" value="Endo_G_ENPP1-like_dom"/>
</dbReference>
<sequence length="221" mass="25788">MKLLLFLISLLFLSGCGNDEISNTSSYHCDTIINKSYYEICYNYTFKGAKFVSYTLHKENIDKNNIEKRPDFYEEKTLPKEYRAKVSDYIGSGYDKGHLASDASFDYSQEALQSVYSLANIIPQNPQINRYFWIQTEYLEREKTREYGTVDVIIGVDYDANPMRIGADNIAVPRGFYKMIENKQNGYKSCFYYENIPIYDEDDTIENHKVECSTLLLDYSM</sequence>
<dbReference type="InterPro" id="IPR044929">
    <property type="entry name" value="DNA/RNA_non-sp_Endonuclease_sf"/>
</dbReference>
<dbReference type="InterPro" id="IPR040255">
    <property type="entry name" value="Non-specific_endonuclease"/>
</dbReference>
<name>A0A1W1D4U6_9ZZZZ</name>
<dbReference type="SMART" id="SM00477">
    <property type="entry name" value="NUC"/>
    <property type="match status" value="1"/>
</dbReference>
<reference evidence="3" key="1">
    <citation type="submission" date="2016-10" db="EMBL/GenBank/DDBJ databases">
        <authorList>
            <person name="de Groot N.N."/>
        </authorList>
    </citation>
    <scope>NUCLEOTIDE SEQUENCE</scope>
</reference>
<dbReference type="InterPro" id="IPR020821">
    <property type="entry name" value="ENPP1-3/EXOG-like_nuc-like"/>
</dbReference>
<dbReference type="AlphaFoldDB" id="A0A1W1D4U6"/>
<protein>
    <submittedName>
        <fullName evidence="3">DNA/RNA non-specific endonuclease</fullName>
    </submittedName>
</protein>
<dbReference type="InterPro" id="IPR044925">
    <property type="entry name" value="His-Me_finger_sf"/>
</dbReference>
<dbReference type="GO" id="GO:0004521">
    <property type="term" value="F:RNA endonuclease activity"/>
    <property type="evidence" value="ECO:0007669"/>
    <property type="project" value="TreeGrafter"/>
</dbReference>
<feature type="domain" description="DNA/RNA non-specific endonuclease/pyrophosphatase/phosphodiesterase" evidence="2">
    <location>
        <begin position="34"/>
        <end position="218"/>
    </location>
</feature>
<evidence type="ECO:0000313" key="3">
    <source>
        <dbReference type="EMBL" id="SFV75447.1"/>
    </source>
</evidence>
<keyword evidence="3" id="KW-0540">Nuclease</keyword>
<dbReference type="GO" id="GO:0003676">
    <property type="term" value="F:nucleic acid binding"/>
    <property type="evidence" value="ECO:0007669"/>
    <property type="project" value="InterPro"/>
</dbReference>
<dbReference type="GO" id="GO:0005634">
    <property type="term" value="C:nucleus"/>
    <property type="evidence" value="ECO:0007669"/>
    <property type="project" value="TreeGrafter"/>
</dbReference>
<dbReference type="PROSITE" id="PS51257">
    <property type="entry name" value="PROKAR_LIPOPROTEIN"/>
    <property type="match status" value="1"/>
</dbReference>